<keyword evidence="1" id="KW-1133">Transmembrane helix</keyword>
<protein>
    <submittedName>
        <fullName evidence="3">Uncharacterized protein</fullName>
    </submittedName>
</protein>
<evidence type="ECO:0000256" key="1">
    <source>
        <dbReference type="SAM" id="Phobius"/>
    </source>
</evidence>
<name>A0A1I0HDA7_9BACT</name>
<feature type="transmembrane region" description="Helical" evidence="1">
    <location>
        <begin position="85"/>
        <end position="106"/>
    </location>
</feature>
<accession>A0A1I0HDA7</accession>
<keyword evidence="4" id="KW-1185">Reference proteome</keyword>
<sequence length="161" mass="17514">MLFRLLSLGLLLRLSCLPAAAQQPVVPAATPFTRTDTLDAVTALFITKRNAAYWPLALALPGLRLMASSQREYDIYNGQWVDTPASGGAVAAGLGLMGAGLGFMLARNSTYSMAKLNEFQRTYAAGAPLPPAYAALLRPRHFAKADYWREKAARKQARKSR</sequence>
<gene>
    <name evidence="3" type="ORF">SAMN04487998_2875</name>
</gene>
<dbReference type="Proteomes" id="UP000198697">
    <property type="component" value="Unassembled WGS sequence"/>
</dbReference>
<feature type="chain" id="PRO_5011640615" evidence="2">
    <location>
        <begin position="22"/>
        <end position="161"/>
    </location>
</feature>
<dbReference type="RefSeq" id="WP_177189837.1">
    <property type="nucleotide sequence ID" value="NZ_FOHS01000003.1"/>
</dbReference>
<organism evidence="3 4">
    <name type="scientific">Hymenobacter actinosclerus</name>
    <dbReference type="NCBI Taxonomy" id="82805"/>
    <lineage>
        <taxon>Bacteria</taxon>
        <taxon>Pseudomonadati</taxon>
        <taxon>Bacteroidota</taxon>
        <taxon>Cytophagia</taxon>
        <taxon>Cytophagales</taxon>
        <taxon>Hymenobacteraceae</taxon>
        <taxon>Hymenobacter</taxon>
    </lineage>
</organism>
<keyword evidence="1" id="KW-0472">Membrane</keyword>
<keyword evidence="2" id="KW-0732">Signal</keyword>
<evidence type="ECO:0000256" key="2">
    <source>
        <dbReference type="SAM" id="SignalP"/>
    </source>
</evidence>
<dbReference type="EMBL" id="FOHS01000003">
    <property type="protein sequence ID" value="SET81672.1"/>
    <property type="molecule type" value="Genomic_DNA"/>
</dbReference>
<keyword evidence="1" id="KW-0812">Transmembrane</keyword>
<evidence type="ECO:0000313" key="4">
    <source>
        <dbReference type="Proteomes" id="UP000198697"/>
    </source>
</evidence>
<dbReference type="AlphaFoldDB" id="A0A1I0HDA7"/>
<reference evidence="4" key="1">
    <citation type="submission" date="2016-10" db="EMBL/GenBank/DDBJ databases">
        <authorList>
            <person name="Varghese N."/>
            <person name="Submissions S."/>
        </authorList>
    </citation>
    <scope>NUCLEOTIDE SEQUENCE [LARGE SCALE GENOMIC DNA]</scope>
    <source>
        <strain evidence="4">DSM 15310</strain>
    </source>
</reference>
<proteinExistence type="predicted"/>
<evidence type="ECO:0000313" key="3">
    <source>
        <dbReference type="EMBL" id="SET81672.1"/>
    </source>
</evidence>
<feature type="signal peptide" evidence="2">
    <location>
        <begin position="1"/>
        <end position="21"/>
    </location>
</feature>